<dbReference type="Pfam" id="PF00827">
    <property type="entry name" value="Ribosomal_L15e"/>
    <property type="match status" value="1"/>
</dbReference>
<keyword evidence="5" id="KW-0175">Coiled coil</keyword>
<protein>
    <recommendedName>
        <fullName evidence="4">Ribosomal protein L15</fullName>
    </recommendedName>
</protein>
<evidence type="ECO:0000256" key="1">
    <source>
        <dbReference type="ARBA" id="ARBA00006857"/>
    </source>
</evidence>
<dbReference type="SMART" id="SM01384">
    <property type="entry name" value="Ribosomal_L15e"/>
    <property type="match status" value="1"/>
</dbReference>
<dbReference type="InterPro" id="IPR024794">
    <property type="entry name" value="Rbsml_eL15_core_dom_sf"/>
</dbReference>
<dbReference type="AlphaFoldDB" id="A0A0J8QYX1"/>
<keyword evidence="2 4" id="KW-0689">Ribosomal protein</keyword>
<dbReference type="STRING" id="454286.A0A0J8QYX1"/>
<keyword evidence="3 4" id="KW-0687">Ribonucleoprotein</keyword>
<feature type="compositionally biased region" description="Acidic residues" evidence="6">
    <location>
        <begin position="40"/>
        <end position="51"/>
    </location>
</feature>
<sequence>MTRTKQAAVRPRWGGGKATSATETRPTGGMSRRATGYAATDDDYNDDDLPESYDNSQDSVDEVEGARIAALNALQAAMSRVEKNDNFAKTFELKVRTEEKRLLDMLDEEQAKMQSEEEQFQAQFETLLKSALAPLSGPAKDVAHIDEGEEDPEAQGATSFASHPLYVASKTLLERSHAVLDSYERVNDYIRDIDQLPNLAEEWEKDYVEARRLIIAGREASALEIEKMITYDKARVNGVNRLGGKALKRKRDSEMDENLKAMFEIGKADDEEEEEEDGSEMGKGREEIHGWGITAHRLRKGLRALISAFPESVMDVMKVVTPEVQVRSSFGMQTIASAGFYIPEFLGSLERYSIEAPFKDSFERETHCTNNDNQGRPTHDDKMGALKYVEELQRKKQSDVMRFLLRVRCWELRQLNVIHRASRPSRPDKARRLGYKAKQGYVIYRVRVRRGGRKRPAPKGATYGKPTNHGVNQLKYQRSLKATAEERVGKRCANLRVLNSYWINEDSTYSTLSTWQLLKSAPNSTREHVLWETDLYIKKKKVLIFVKI</sequence>
<evidence type="ECO:0000256" key="6">
    <source>
        <dbReference type="SAM" id="MobiDB-lite"/>
    </source>
</evidence>
<dbReference type="InterPro" id="IPR020925">
    <property type="entry name" value="Ribosomal_eL15_CS"/>
</dbReference>
<accession>A0A0J8QYX1</accession>
<comment type="similarity">
    <text evidence="1 4">Belongs to the eukaryotic ribosomal protein eL15 family.</text>
</comment>
<evidence type="ECO:0000256" key="3">
    <source>
        <dbReference type="ARBA" id="ARBA00023274"/>
    </source>
</evidence>
<dbReference type="EMBL" id="DS268121">
    <property type="protein sequence ID" value="KMU77671.1"/>
    <property type="molecule type" value="Genomic_DNA"/>
</dbReference>
<dbReference type="PANTHER" id="PTHR11847:SF4">
    <property type="entry name" value="LARGE RIBOSOMAL SUBUNIT PROTEIN EL15"/>
    <property type="match status" value="1"/>
</dbReference>
<feature type="region of interest" description="Disordered" evidence="6">
    <location>
        <begin position="1"/>
        <end position="58"/>
    </location>
</feature>
<name>A0A0J8QYX1_COCIT</name>
<dbReference type="PANTHER" id="PTHR11847">
    <property type="entry name" value="RIBOSOMAL PROTEIN L15"/>
    <property type="match status" value="1"/>
</dbReference>
<dbReference type="GO" id="GO:0003735">
    <property type="term" value="F:structural constituent of ribosome"/>
    <property type="evidence" value="ECO:0007669"/>
    <property type="project" value="InterPro"/>
</dbReference>
<dbReference type="GO" id="GO:0002181">
    <property type="term" value="P:cytoplasmic translation"/>
    <property type="evidence" value="ECO:0007669"/>
    <property type="project" value="TreeGrafter"/>
</dbReference>
<gene>
    <name evidence="7" type="ORF">CISG_01428</name>
</gene>
<proteinExistence type="inferred from homology"/>
<reference evidence="8" key="1">
    <citation type="journal article" date="2010" name="Genome Res.">
        <title>Population genomic sequencing of Coccidioides fungi reveals recent hybridization and transposon control.</title>
        <authorList>
            <person name="Neafsey D.E."/>
            <person name="Barker B.M."/>
            <person name="Sharpton T.J."/>
            <person name="Stajich J.E."/>
            <person name="Park D.J."/>
            <person name="Whiston E."/>
            <person name="Hung C.-Y."/>
            <person name="McMahan C."/>
            <person name="White J."/>
            <person name="Sykes S."/>
            <person name="Heiman D."/>
            <person name="Young S."/>
            <person name="Zeng Q."/>
            <person name="Abouelleil A."/>
            <person name="Aftuck L."/>
            <person name="Bessette D."/>
            <person name="Brown A."/>
            <person name="FitzGerald M."/>
            <person name="Lui A."/>
            <person name="Macdonald J.P."/>
            <person name="Priest M."/>
            <person name="Orbach M.J."/>
            <person name="Galgiani J.N."/>
            <person name="Kirkland T.N."/>
            <person name="Cole G.T."/>
            <person name="Birren B.W."/>
            <person name="Henn M.R."/>
            <person name="Taylor J.W."/>
            <person name="Rounsley S.D."/>
        </authorList>
    </citation>
    <scope>NUCLEOTIDE SEQUENCE [LARGE SCALE GENOMIC DNA]</scope>
    <source>
        <strain evidence="8">RMSCC 3703</strain>
    </source>
</reference>
<dbReference type="Gene3D" id="3.40.1120.10">
    <property type="entry name" value="Ribosomal protein l15e"/>
    <property type="match status" value="1"/>
</dbReference>
<dbReference type="Proteomes" id="UP000054559">
    <property type="component" value="Unassembled WGS sequence"/>
</dbReference>
<dbReference type="PROSITE" id="PS01194">
    <property type="entry name" value="RIBOSOMAL_L15E"/>
    <property type="match status" value="1"/>
</dbReference>
<dbReference type="OrthoDB" id="10255148at2759"/>
<evidence type="ECO:0000256" key="5">
    <source>
        <dbReference type="SAM" id="Coils"/>
    </source>
</evidence>
<evidence type="ECO:0000256" key="2">
    <source>
        <dbReference type="ARBA" id="ARBA00022980"/>
    </source>
</evidence>
<dbReference type="GO" id="GO:0003723">
    <property type="term" value="F:RNA binding"/>
    <property type="evidence" value="ECO:0007669"/>
    <property type="project" value="TreeGrafter"/>
</dbReference>
<organism evidence="7 8">
    <name type="scientific">Coccidioides immitis RMSCC 3703</name>
    <dbReference type="NCBI Taxonomy" id="454286"/>
    <lineage>
        <taxon>Eukaryota</taxon>
        <taxon>Fungi</taxon>
        <taxon>Dikarya</taxon>
        <taxon>Ascomycota</taxon>
        <taxon>Pezizomycotina</taxon>
        <taxon>Eurotiomycetes</taxon>
        <taxon>Eurotiomycetidae</taxon>
        <taxon>Onygenales</taxon>
        <taxon>Onygenaceae</taxon>
        <taxon>Coccidioides</taxon>
    </lineage>
</organism>
<feature type="coiled-coil region" evidence="5">
    <location>
        <begin position="99"/>
        <end position="126"/>
    </location>
</feature>
<dbReference type="SUPFAM" id="SSF54189">
    <property type="entry name" value="Ribosomal proteins S24e, L23 and L15e"/>
    <property type="match status" value="1"/>
</dbReference>
<dbReference type="InterPro" id="IPR000439">
    <property type="entry name" value="Ribosomal_eL15"/>
</dbReference>
<evidence type="ECO:0000313" key="8">
    <source>
        <dbReference type="Proteomes" id="UP000054559"/>
    </source>
</evidence>
<dbReference type="InterPro" id="IPR012678">
    <property type="entry name" value="Ribosomal_uL23/eL15/eS24_sf"/>
</dbReference>
<evidence type="ECO:0000313" key="7">
    <source>
        <dbReference type="EMBL" id="KMU77671.1"/>
    </source>
</evidence>
<dbReference type="GO" id="GO:0022625">
    <property type="term" value="C:cytosolic large ribosomal subunit"/>
    <property type="evidence" value="ECO:0007669"/>
    <property type="project" value="TreeGrafter"/>
</dbReference>
<evidence type="ECO:0000256" key="4">
    <source>
        <dbReference type="RuleBase" id="RU000663"/>
    </source>
</evidence>
<dbReference type="FunFam" id="3.40.1120.10:FF:000001">
    <property type="entry name" value="Ribosomal protein L15"/>
    <property type="match status" value="1"/>
</dbReference>